<accession>A0A9X2VKH5</accession>
<proteinExistence type="predicted"/>
<sequence>MPRVVVRGTGVASVVLRSGESLLFGRAPHFALEAGPGRSALTLPGCAPHVSRLVGELVVGADTVTLTWLGAGEAQLSGLFDAPGGARRVIMTRSVSALLDEGENQLALLRGRIAEDGGLADLLISVDVDHDRAGNAGAPRVSGEGEETRTGPGLVPRGRDWFVALALTEPWLVGKDDYPRPPSNREIYERVLEWHGYAWNLQRAQRVDDAIRTISAIAFGVRDDPFLAQHAGRLQNIRFAVARRAAETRLVTARDLADVERAARNRKLPPPQASSGHPVAP</sequence>
<dbReference type="RefSeq" id="WP_259623689.1">
    <property type="nucleotide sequence ID" value="NZ_JANYMP010000006.1"/>
</dbReference>
<evidence type="ECO:0000313" key="3">
    <source>
        <dbReference type="Proteomes" id="UP001141259"/>
    </source>
</evidence>
<name>A0A9X2VKH5_9PSEU</name>
<evidence type="ECO:0000313" key="2">
    <source>
        <dbReference type="EMBL" id="MCS7478181.1"/>
    </source>
</evidence>
<comment type="caution">
    <text evidence="2">The sequence shown here is derived from an EMBL/GenBank/DDBJ whole genome shotgun (WGS) entry which is preliminary data.</text>
</comment>
<protein>
    <submittedName>
        <fullName evidence="2">Uncharacterized protein</fullName>
    </submittedName>
</protein>
<dbReference type="AlphaFoldDB" id="A0A9X2VKH5"/>
<dbReference type="Proteomes" id="UP001141259">
    <property type="component" value="Unassembled WGS sequence"/>
</dbReference>
<organism evidence="2 3">
    <name type="scientific">Umezawaea endophytica</name>
    <dbReference type="NCBI Taxonomy" id="1654476"/>
    <lineage>
        <taxon>Bacteria</taxon>
        <taxon>Bacillati</taxon>
        <taxon>Actinomycetota</taxon>
        <taxon>Actinomycetes</taxon>
        <taxon>Pseudonocardiales</taxon>
        <taxon>Pseudonocardiaceae</taxon>
        <taxon>Umezawaea</taxon>
    </lineage>
</organism>
<dbReference type="EMBL" id="JANYMP010000006">
    <property type="protein sequence ID" value="MCS7478181.1"/>
    <property type="molecule type" value="Genomic_DNA"/>
</dbReference>
<keyword evidence="3" id="KW-1185">Reference proteome</keyword>
<evidence type="ECO:0000256" key="1">
    <source>
        <dbReference type="SAM" id="MobiDB-lite"/>
    </source>
</evidence>
<gene>
    <name evidence="2" type="ORF">NZH93_15075</name>
</gene>
<feature type="region of interest" description="Disordered" evidence="1">
    <location>
        <begin position="261"/>
        <end position="281"/>
    </location>
</feature>
<reference evidence="2" key="1">
    <citation type="submission" date="2022-08" db="EMBL/GenBank/DDBJ databases">
        <authorList>
            <person name="Tistechok S."/>
            <person name="Samborskyy M."/>
            <person name="Roman I."/>
        </authorList>
    </citation>
    <scope>NUCLEOTIDE SEQUENCE</scope>
    <source>
        <strain evidence="2">DSM 103496</strain>
    </source>
</reference>